<evidence type="ECO:0000313" key="8">
    <source>
        <dbReference type="Proteomes" id="UP000001296"/>
    </source>
</evidence>
<dbReference type="Gene3D" id="3.30.70.260">
    <property type="match status" value="1"/>
</dbReference>
<evidence type="ECO:0000259" key="5">
    <source>
        <dbReference type="Pfam" id="PF00389"/>
    </source>
</evidence>
<dbReference type="SUPFAM" id="SSF52283">
    <property type="entry name" value="Formate/glycerate dehydrogenase catalytic domain-like"/>
    <property type="match status" value="1"/>
</dbReference>
<dbReference type="RefSeq" id="WP_013312966.1">
    <property type="nucleotide sequence ID" value="NC_014484.1"/>
</dbReference>
<evidence type="ECO:0000256" key="1">
    <source>
        <dbReference type="ARBA" id="ARBA00023002"/>
    </source>
</evidence>
<dbReference type="InterPro" id="IPR029752">
    <property type="entry name" value="D-isomer_DH_CS1"/>
</dbReference>
<dbReference type="SUPFAM" id="SSF55021">
    <property type="entry name" value="ACT-like"/>
    <property type="match status" value="1"/>
</dbReference>
<keyword evidence="1 4" id="KW-0560">Oxidoreductase</keyword>
<dbReference type="GO" id="GO:0051287">
    <property type="term" value="F:NAD binding"/>
    <property type="evidence" value="ECO:0007669"/>
    <property type="project" value="InterPro"/>
</dbReference>
<feature type="domain" description="D-isomer specific 2-hydroxyacid dehydrogenase catalytic" evidence="5">
    <location>
        <begin position="24"/>
        <end position="306"/>
    </location>
</feature>
<accession>E0RNC5</accession>
<dbReference type="CDD" id="cd04901">
    <property type="entry name" value="ACT_3PGDH"/>
    <property type="match status" value="1"/>
</dbReference>
<organism evidence="7 8">
    <name type="scientific">Winmispira thermophila (strain ATCC 49972 / DSM 6192 / RI 19.B1)</name>
    <name type="common">Spirochaeta thermophila</name>
    <dbReference type="NCBI Taxonomy" id="665571"/>
    <lineage>
        <taxon>Bacteria</taxon>
        <taxon>Pseudomonadati</taxon>
        <taxon>Spirochaetota</taxon>
        <taxon>Spirochaetia</taxon>
        <taxon>Winmispirales</taxon>
        <taxon>Winmispiraceae</taxon>
        <taxon>Winmispira</taxon>
    </lineage>
</organism>
<dbReference type="HOGENOM" id="CLU_019796_9_0_12"/>
<evidence type="ECO:0000259" key="6">
    <source>
        <dbReference type="Pfam" id="PF02826"/>
    </source>
</evidence>
<dbReference type="InterPro" id="IPR036291">
    <property type="entry name" value="NAD(P)-bd_dom_sf"/>
</dbReference>
<dbReference type="InterPro" id="IPR006139">
    <property type="entry name" value="D-isomer_2_OHA_DH_cat_dom"/>
</dbReference>
<sequence length="397" mass="43902">MFKIQTLNKISPKGLEIFPRDLYEVASEFTHPDAILVRSADMHQMEIPSSVLAIARAGAGVNNIPVERCTERGIVVFNTPGANANSVKELVIAGLLIASRKIIRAVEWVRSIADEGDRVSELVEKEKSRFTGPEIKGKKLGVIGLGSIGVMVANAAVSLEMEVIGYDPYISVEAAWGLSSKVQRAETLEKLIREADYITLHVPLNDDTRGMLNYEKFRMMKRGVKILNFARGGLVNNRDILRAIEEGIVDRYVTDFPEAELLRCENVIPIPHLGASTPEAEENCAIMAVQQLRDFLERGNIRNSVNFPTCQLDVSGDTRILIANRNIPDMVRQITGVLGSARINISDMINKHKGNIAYNIIDVDGEVPSDISEDLSQIEGVIMVRVLRPKEFSPLDS</sequence>
<dbReference type="eggNOG" id="COG0111">
    <property type="taxonomic scope" value="Bacteria"/>
</dbReference>
<evidence type="ECO:0000256" key="2">
    <source>
        <dbReference type="ARBA" id="ARBA00023027"/>
    </source>
</evidence>
<reference evidence="7 8" key="2">
    <citation type="journal article" date="2010" name="J. Bacteriol.">
        <title>Genome sequence of the polysaccharide-degrading, thermophilic anaerobe Spirochaeta thermophila DSM 6192.</title>
        <authorList>
            <person name="Angelov A."/>
            <person name="Liebl S."/>
            <person name="Ballschmiter M."/>
            <person name="Bomeke M."/>
            <person name="Lehmann R."/>
            <person name="Liesegang H."/>
            <person name="Daniel R."/>
            <person name="Liebl W."/>
        </authorList>
    </citation>
    <scope>NUCLEOTIDE SEQUENCE [LARGE SCALE GENOMIC DNA]</scope>
    <source>
        <strain evidence="8">ATCC 49972 / DSM 6192 / RI 19.B1</strain>
    </source>
</reference>
<evidence type="ECO:0000313" key="7">
    <source>
        <dbReference type="EMBL" id="ADN01125.1"/>
    </source>
</evidence>
<dbReference type="KEGG" id="sta:STHERM_c01490"/>
<dbReference type="Pfam" id="PF00389">
    <property type="entry name" value="2-Hacid_dh"/>
    <property type="match status" value="1"/>
</dbReference>
<dbReference type="InterPro" id="IPR006140">
    <property type="entry name" value="D-isomer_DH_NAD-bd"/>
</dbReference>
<dbReference type="Gene3D" id="3.40.50.720">
    <property type="entry name" value="NAD(P)-binding Rossmann-like Domain"/>
    <property type="match status" value="2"/>
</dbReference>
<dbReference type="EMBL" id="CP001698">
    <property type="protein sequence ID" value="ADN01125.1"/>
    <property type="molecule type" value="Genomic_DNA"/>
</dbReference>
<keyword evidence="2" id="KW-0520">NAD</keyword>
<dbReference type="CDD" id="cd12174">
    <property type="entry name" value="PGDH_like_3"/>
    <property type="match status" value="1"/>
</dbReference>
<reference key="1">
    <citation type="submission" date="2009-08" db="EMBL/GenBank/DDBJ databases">
        <title>The genome sequence of Spirochaeta thermophila DSM6192.</title>
        <authorList>
            <person name="Angelov A."/>
            <person name="Mientus M."/>
            <person name="Wittenberg S."/>
            <person name="Lehmann R."/>
            <person name="Liesegang H."/>
            <person name="Daniel R."/>
            <person name="Liebl W."/>
        </authorList>
    </citation>
    <scope>NUCLEOTIDE SEQUENCE</scope>
    <source>
        <strain>DSM 6192</strain>
    </source>
</reference>
<dbReference type="Pfam" id="PF02826">
    <property type="entry name" value="2-Hacid_dh_C"/>
    <property type="match status" value="1"/>
</dbReference>
<dbReference type="PaxDb" id="665571-STHERM_c01490"/>
<evidence type="ECO:0000256" key="3">
    <source>
        <dbReference type="ARBA" id="ARBA00029440"/>
    </source>
</evidence>
<dbReference type="PANTHER" id="PTHR42938">
    <property type="entry name" value="FORMATE DEHYDROGENASE 1"/>
    <property type="match status" value="1"/>
</dbReference>
<dbReference type="PANTHER" id="PTHR42938:SF47">
    <property type="entry name" value="HYDROXYPYRUVATE REDUCTASE"/>
    <property type="match status" value="1"/>
</dbReference>
<comment type="similarity">
    <text evidence="4">Belongs to the D-isomer specific 2-hydroxyacid dehydrogenase family.</text>
</comment>
<evidence type="ECO:0008006" key="9">
    <source>
        <dbReference type="Google" id="ProtNLM"/>
    </source>
</evidence>
<comment type="pathway">
    <text evidence="3">Amino-acid biosynthesis.</text>
</comment>
<dbReference type="AlphaFoldDB" id="E0RNC5"/>
<dbReference type="InterPro" id="IPR045865">
    <property type="entry name" value="ACT-like_dom_sf"/>
</dbReference>
<name>E0RNC5_WINT6</name>
<dbReference type="Proteomes" id="UP000001296">
    <property type="component" value="Chromosome"/>
</dbReference>
<feature type="domain" description="D-isomer specific 2-hydroxyacid dehydrogenase NAD-binding" evidence="6">
    <location>
        <begin position="102"/>
        <end position="274"/>
    </location>
</feature>
<protein>
    <recommendedName>
        <fullName evidence="9">2-oxoglutarate reductase</fullName>
    </recommendedName>
</protein>
<dbReference type="SUPFAM" id="SSF51735">
    <property type="entry name" value="NAD(P)-binding Rossmann-fold domains"/>
    <property type="match status" value="1"/>
</dbReference>
<dbReference type="PROSITE" id="PS00065">
    <property type="entry name" value="D_2_HYDROXYACID_DH_1"/>
    <property type="match status" value="1"/>
</dbReference>
<dbReference type="GO" id="GO:0016616">
    <property type="term" value="F:oxidoreductase activity, acting on the CH-OH group of donors, NAD or NADP as acceptor"/>
    <property type="evidence" value="ECO:0007669"/>
    <property type="project" value="InterPro"/>
</dbReference>
<proteinExistence type="inferred from homology"/>
<gene>
    <name evidence="7" type="ordered locus">STHERM_c01490</name>
</gene>
<evidence type="ECO:0000256" key="4">
    <source>
        <dbReference type="RuleBase" id="RU003719"/>
    </source>
</evidence>